<evidence type="ECO:0000256" key="1">
    <source>
        <dbReference type="SAM" id="MobiDB-lite"/>
    </source>
</evidence>
<organism evidence="2 3">
    <name type="scientific">Paspalum notatum var. saurae</name>
    <dbReference type="NCBI Taxonomy" id="547442"/>
    <lineage>
        <taxon>Eukaryota</taxon>
        <taxon>Viridiplantae</taxon>
        <taxon>Streptophyta</taxon>
        <taxon>Embryophyta</taxon>
        <taxon>Tracheophyta</taxon>
        <taxon>Spermatophyta</taxon>
        <taxon>Magnoliopsida</taxon>
        <taxon>Liliopsida</taxon>
        <taxon>Poales</taxon>
        <taxon>Poaceae</taxon>
        <taxon>PACMAD clade</taxon>
        <taxon>Panicoideae</taxon>
        <taxon>Andropogonodae</taxon>
        <taxon>Paspaleae</taxon>
        <taxon>Paspalinae</taxon>
        <taxon>Paspalum</taxon>
    </lineage>
</organism>
<reference evidence="2 3" key="1">
    <citation type="submission" date="2024-02" db="EMBL/GenBank/DDBJ databases">
        <title>High-quality chromosome-scale genome assembly of Pensacola bahiagrass (Paspalum notatum Flugge var. saurae).</title>
        <authorList>
            <person name="Vega J.M."/>
            <person name="Podio M."/>
            <person name="Orjuela J."/>
            <person name="Siena L.A."/>
            <person name="Pessino S.C."/>
            <person name="Combes M.C."/>
            <person name="Mariac C."/>
            <person name="Albertini E."/>
            <person name="Pupilli F."/>
            <person name="Ortiz J.P.A."/>
            <person name="Leblanc O."/>
        </authorList>
    </citation>
    <scope>NUCLEOTIDE SEQUENCE [LARGE SCALE GENOMIC DNA]</scope>
    <source>
        <strain evidence="2">R1</strain>
        <tissue evidence="2">Leaf</tissue>
    </source>
</reference>
<dbReference type="Proteomes" id="UP001341281">
    <property type="component" value="Chromosome 05"/>
</dbReference>
<feature type="region of interest" description="Disordered" evidence="1">
    <location>
        <begin position="93"/>
        <end position="134"/>
    </location>
</feature>
<dbReference type="AlphaFoldDB" id="A0AAQ3TJ59"/>
<feature type="compositionally biased region" description="Polar residues" evidence="1">
    <location>
        <begin position="1"/>
        <end position="10"/>
    </location>
</feature>
<dbReference type="EMBL" id="CP144749">
    <property type="protein sequence ID" value="WVZ74753.1"/>
    <property type="molecule type" value="Genomic_DNA"/>
</dbReference>
<keyword evidence="3" id="KW-1185">Reference proteome</keyword>
<name>A0AAQ3TJ59_PASNO</name>
<evidence type="ECO:0000313" key="2">
    <source>
        <dbReference type="EMBL" id="WVZ74753.1"/>
    </source>
</evidence>
<gene>
    <name evidence="2" type="ORF">U9M48_022896</name>
</gene>
<feature type="region of interest" description="Disordered" evidence="1">
    <location>
        <begin position="1"/>
        <end position="22"/>
    </location>
</feature>
<feature type="region of interest" description="Disordered" evidence="1">
    <location>
        <begin position="49"/>
        <end position="74"/>
    </location>
</feature>
<sequence>MHVCAGTQSKGPCRRRRPRTHIYGRPYKQKKARAYKLWPRVPARRVVDAGRTRLPKARRDEDDAQARGGPSLSLKRCTSVARGVLISLPGRITGAARSPDHRRRPTRLDATHAACEPPAPHGRPRRRQDGAHAGAARFSSLPPARHLAPAPHGRQHAVHAGAALLLAALLLTVRRRDTRSRTPAGLLNVKWAPERPRRRQRMLLPDAARTMQTRRRTAPGCVPRLHRTTRHSRLRLPLLTALRYIPQTWFQGVVKHHFDFHGIVKHLGLDLYGCIDQSHQLRPLQDCREEVLELWSSILFQHRTLNTQWRITRLSERESFAYEMNDRQLKVACDSVTAKAIKTVGDNYFGSYSSFGIHREKLSDKHRDALDQETTYPNDLFLAGTSKMLGFSLRLSIPVMSRMLCATRRQQKR</sequence>
<dbReference type="EMBL" id="CP144749">
    <property type="protein sequence ID" value="WVZ74751.1"/>
    <property type="molecule type" value="Genomic_DNA"/>
</dbReference>
<proteinExistence type="predicted"/>
<feature type="compositionally biased region" description="Basic and acidic residues" evidence="1">
    <location>
        <begin position="49"/>
        <end position="65"/>
    </location>
</feature>
<protein>
    <submittedName>
        <fullName evidence="2">Uncharacterized protein</fullName>
    </submittedName>
</protein>
<feature type="compositionally biased region" description="Basic residues" evidence="1">
    <location>
        <begin position="12"/>
        <end position="22"/>
    </location>
</feature>
<evidence type="ECO:0000313" key="3">
    <source>
        <dbReference type="Proteomes" id="UP001341281"/>
    </source>
</evidence>
<accession>A0AAQ3TJ59</accession>